<reference evidence="2" key="1">
    <citation type="submission" date="2011-03" db="EMBL/GenBank/DDBJ databases">
        <title>Version 3 of the genome sequence of Otolemur garnettii (Bushbaby).</title>
        <authorList>
            <consortium name="The Broad Institute Genome Sequencing Platform"/>
            <person name="Di Palma F."/>
            <person name="Johnson J."/>
            <person name="Lander E.S."/>
            <person name="Lindblad-Toh K."/>
            <person name="Jaffe D.B."/>
            <person name="Gnerre S."/>
            <person name="MacCallum I."/>
            <person name="Przybylski D."/>
            <person name="Ribeiro F.J."/>
            <person name="Burton J.N."/>
            <person name="Walker B.J."/>
            <person name="Sharpe T."/>
            <person name="Hall G."/>
        </authorList>
    </citation>
    <scope>NUCLEOTIDE SEQUENCE [LARGE SCALE GENOMIC DNA]</scope>
</reference>
<dbReference type="InterPro" id="IPR048484">
    <property type="entry name" value="LOC400499-like"/>
</dbReference>
<dbReference type="EMBL" id="AAQR03167625">
    <property type="status" value="NOT_ANNOTATED_CDS"/>
    <property type="molecule type" value="Genomic_DNA"/>
</dbReference>
<name>H0X4D0_OTOGA</name>
<evidence type="ECO:0000313" key="2">
    <source>
        <dbReference type="Proteomes" id="UP000005225"/>
    </source>
</evidence>
<dbReference type="PANTHER" id="PTHR37860">
    <property type="entry name" value="AGAP008810-PA"/>
    <property type="match status" value="1"/>
</dbReference>
<dbReference type="EMBL" id="AAQR03167622">
    <property type="status" value="NOT_ANNOTATED_CDS"/>
    <property type="molecule type" value="Genomic_DNA"/>
</dbReference>
<dbReference type="GeneTree" id="ENSGT00440000038757"/>
<dbReference type="eggNOG" id="KOG4338">
    <property type="taxonomic scope" value="Eukaryota"/>
</dbReference>
<dbReference type="EMBL" id="AAQR03167624">
    <property type="status" value="NOT_ANNOTATED_CDS"/>
    <property type="molecule type" value="Genomic_DNA"/>
</dbReference>
<sequence length="553" mass="62045">QGRSDLQPAEDGEVQRFKAQLEVKLVTAGSPMVLAGNLTWQAGSRLAFSVSLSRLLGDQAHVTALLEKKMEDGLQVASLAAELFVPGQVGLHALGLLQQRGRLWTSSLQIKYGLLGQVKQPAHACSTSQKLQTQNSAEGTYRLELGHDLHCTQIPAFSHKVQLQHEEGWGHLHSQLEVSYGEHWDQHGNKKLLHASQTFRNDSGPALSNHFVEFVLQVPERQVDGRAQLYHSSLCQPHVESSTHLKVQHNGRLLFVAGGQWKDTSRATLWKWEGAMNLNSPWLVVSAAHRLYWPHRATFQAVLELTLGKAWTLKGLVVSVTCKSQGHNREGKIQVYTPTTTYLRVSTVMALAQGLFHGRSELELPWSATVQGKVRAESSWHRKILHCWWKGPQQELNLTAAYRHAWSSLQPQKTHLLLTALRTCARGQPQGLQLEGKLEEQKRGRMLYQKRGTLFLRHPLPLPIPQSLLLQETFTANRQHQRYSLETRVVLNGREETLQTMVLGRQAGHPYVCAGLTHPYQNKAIPRSLEGCLVTWNQHTSLSCLVNSHSGVK</sequence>
<dbReference type="PANTHER" id="PTHR37860:SF2">
    <property type="entry name" value="VITELLOGENIN DOMAIN-CONTAINING PROTEIN"/>
    <property type="match status" value="1"/>
</dbReference>
<reference evidence="1" key="3">
    <citation type="submission" date="2025-09" db="UniProtKB">
        <authorList>
            <consortium name="Ensembl"/>
        </authorList>
    </citation>
    <scope>IDENTIFICATION</scope>
</reference>
<dbReference type="AlphaFoldDB" id="H0X4D0"/>
<dbReference type="EMBL" id="AAQR03167623">
    <property type="status" value="NOT_ANNOTATED_CDS"/>
    <property type="molecule type" value="Genomic_DNA"/>
</dbReference>
<proteinExistence type="predicted"/>
<dbReference type="HOGENOM" id="CLU_038225_0_0_1"/>
<dbReference type="InParanoid" id="H0X4D0"/>
<accession>H0X4D0</accession>
<evidence type="ECO:0000313" key="1">
    <source>
        <dbReference type="Ensembl" id="ENSOGAP00000010046.2"/>
    </source>
</evidence>
<dbReference type="OMA" id="GHEFHCT"/>
<dbReference type="STRING" id="30611.ENSOGAP00000010046"/>
<reference evidence="1" key="2">
    <citation type="submission" date="2025-08" db="UniProtKB">
        <authorList>
            <consortium name="Ensembl"/>
        </authorList>
    </citation>
    <scope>IDENTIFICATION</scope>
</reference>
<dbReference type="Pfam" id="PF21013">
    <property type="entry name" value="LOC400499"/>
    <property type="match status" value="1"/>
</dbReference>
<organism evidence="1 2">
    <name type="scientific">Otolemur garnettii</name>
    <name type="common">Small-eared galago</name>
    <name type="synonym">Garnett's greater bushbaby</name>
    <dbReference type="NCBI Taxonomy" id="30611"/>
    <lineage>
        <taxon>Eukaryota</taxon>
        <taxon>Metazoa</taxon>
        <taxon>Chordata</taxon>
        <taxon>Craniata</taxon>
        <taxon>Vertebrata</taxon>
        <taxon>Euteleostomi</taxon>
        <taxon>Mammalia</taxon>
        <taxon>Eutheria</taxon>
        <taxon>Euarchontoglires</taxon>
        <taxon>Primates</taxon>
        <taxon>Strepsirrhini</taxon>
        <taxon>Lorisiformes</taxon>
        <taxon>Galagidae</taxon>
        <taxon>Otolemur</taxon>
    </lineage>
</organism>
<keyword evidence="2" id="KW-1185">Reference proteome</keyword>
<protein>
    <submittedName>
        <fullName evidence="1">Uncharacterized protein</fullName>
    </submittedName>
</protein>
<dbReference type="Proteomes" id="UP000005225">
    <property type="component" value="Unassembled WGS sequence"/>
</dbReference>
<dbReference type="Ensembl" id="ENSOGAT00000011222.2">
    <property type="protein sequence ID" value="ENSOGAP00000010046.2"/>
    <property type="gene ID" value="ENSOGAG00000011217.2"/>
</dbReference>